<dbReference type="GO" id="GO:0004016">
    <property type="term" value="F:adenylate cyclase activity"/>
    <property type="evidence" value="ECO:0007669"/>
    <property type="project" value="UniProtKB-ARBA"/>
</dbReference>
<evidence type="ECO:0000313" key="4">
    <source>
        <dbReference type="Proteomes" id="UP000270626"/>
    </source>
</evidence>
<gene>
    <name evidence="3" type="ORF">DFR40_0741</name>
</gene>
<keyword evidence="4" id="KW-1185">Reference proteome</keyword>
<dbReference type="PROSITE" id="PS50125">
    <property type="entry name" value="GUANYLATE_CYCLASE_2"/>
    <property type="match status" value="1"/>
</dbReference>
<dbReference type="RefSeq" id="WP_121457114.1">
    <property type="nucleotide sequence ID" value="NZ_RBXP01000011.1"/>
</dbReference>
<dbReference type="EMBL" id="RBXP01000011">
    <property type="protein sequence ID" value="RKT60602.1"/>
    <property type="molecule type" value="Genomic_DNA"/>
</dbReference>
<dbReference type="OrthoDB" id="9802500at2"/>
<accession>A0A495WFX2</accession>
<organism evidence="3 4">
    <name type="scientific">Azonexus fungiphilus</name>
    <dbReference type="NCBI Taxonomy" id="146940"/>
    <lineage>
        <taxon>Bacteria</taxon>
        <taxon>Pseudomonadati</taxon>
        <taxon>Pseudomonadota</taxon>
        <taxon>Betaproteobacteria</taxon>
        <taxon>Rhodocyclales</taxon>
        <taxon>Azonexaceae</taxon>
        <taxon>Azonexus</taxon>
    </lineage>
</organism>
<feature type="transmembrane region" description="Helical" evidence="1">
    <location>
        <begin position="412"/>
        <end position="430"/>
    </location>
</feature>
<dbReference type="Pfam" id="PF00211">
    <property type="entry name" value="Guanylate_cyc"/>
    <property type="match status" value="1"/>
</dbReference>
<reference evidence="3 4" key="1">
    <citation type="submission" date="2018-10" db="EMBL/GenBank/DDBJ databases">
        <title>Genomic Encyclopedia of Type Strains, Phase IV (KMG-IV): sequencing the most valuable type-strain genomes for metagenomic binning, comparative biology and taxonomic classification.</title>
        <authorList>
            <person name="Goeker M."/>
        </authorList>
    </citation>
    <scope>NUCLEOTIDE SEQUENCE [LARGE SCALE GENOMIC DNA]</scope>
    <source>
        <strain evidence="3 4">DSM 23841</strain>
    </source>
</reference>
<dbReference type="Gene3D" id="3.30.70.1230">
    <property type="entry name" value="Nucleotide cyclase"/>
    <property type="match status" value="1"/>
</dbReference>
<feature type="domain" description="Guanylate cyclase" evidence="2">
    <location>
        <begin position="471"/>
        <end position="603"/>
    </location>
</feature>
<dbReference type="PANTHER" id="PTHR43081">
    <property type="entry name" value="ADENYLATE CYCLASE, TERMINAL-DIFFERENTIATION SPECIFIC-RELATED"/>
    <property type="match status" value="1"/>
</dbReference>
<dbReference type="Proteomes" id="UP000270626">
    <property type="component" value="Unassembled WGS sequence"/>
</dbReference>
<keyword evidence="1" id="KW-1133">Transmembrane helix</keyword>
<keyword evidence="1" id="KW-0472">Membrane</keyword>
<protein>
    <submittedName>
        <fullName evidence="3">Adenylate/guanylate cyclase</fullName>
    </submittedName>
</protein>
<keyword evidence="1" id="KW-0812">Transmembrane</keyword>
<evidence type="ECO:0000313" key="3">
    <source>
        <dbReference type="EMBL" id="RKT60602.1"/>
    </source>
</evidence>
<dbReference type="SMART" id="SM00044">
    <property type="entry name" value="CYCc"/>
    <property type="match status" value="1"/>
</dbReference>
<dbReference type="GO" id="GO:0006171">
    <property type="term" value="P:cAMP biosynthetic process"/>
    <property type="evidence" value="ECO:0007669"/>
    <property type="project" value="TreeGrafter"/>
</dbReference>
<dbReference type="Pfam" id="PF05226">
    <property type="entry name" value="CHASE2"/>
    <property type="match status" value="1"/>
</dbReference>
<dbReference type="PANTHER" id="PTHR43081:SF20">
    <property type="entry name" value="TWO-COMPONENT RESPONSE REGULATOR"/>
    <property type="match status" value="1"/>
</dbReference>
<dbReference type="InterPro" id="IPR050697">
    <property type="entry name" value="Adenylyl/Guanylyl_Cyclase_3/4"/>
</dbReference>
<dbReference type="InterPro" id="IPR001054">
    <property type="entry name" value="A/G_cyclase"/>
</dbReference>
<dbReference type="CDD" id="cd07302">
    <property type="entry name" value="CHD"/>
    <property type="match status" value="1"/>
</dbReference>
<dbReference type="InterPro" id="IPR029787">
    <property type="entry name" value="Nucleotide_cyclase"/>
</dbReference>
<proteinExistence type="predicted"/>
<dbReference type="SUPFAM" id="SSF55073">
    <property type="entry name" value="Nucleotide cyclase"/>
    <property type="match status" value="1"/>
</dbReference>
<feature type="transmembrane region" description="Helical" evidence="1">
    <location>
        <begin position="381"/>
        <end position="400"/>
    </location>
</feature>
<sequence length="715" mass="76733">MPRSSRLFRFLPLLAGLLAGALLLAAETPLLVLRNALFDQYQRWAPRPVTEQPVRIVDIDEESLVRLGQWPWPRTRLAELSARLTAAGVAAITFDVIFAEADRTSPAALARQWQVNDEQRRQLLALPDHDAVFAGQLAASPAVLGFALTSAPGPRQPATRAAIVNLGEDQRAWVPAFSGAVPSLPQFEALAPGNGALSFVPDRDGVVRRVPLVLRLGERILPTLVSESLRVAQAAPAIILRSAGHQQQLTGHRDRGGLGEIRIGALTIPTTPQGELWLHYSERPAAPALPAWRVLADAAESAALAGHIVLVGSSAQGLLDLRFTPFGLRPGVAIHAEALAQILAGDFLERPGWSRAAELLLAAATCLLAGFLALRWRALAAAGLALTLVLAGALASWLAFARAGLLLDPLPAQAATLFAFIVCSLAHHFVSEREQRRIRGAFARYVSPNRVAHLLANEADLAIGGERRDCSFIFTDLAGFTGLMEGIDPGRAVALLNDYLDGMIAIAFRHEGTLDRIVGDAVAIMFSAPLAQPDHAARAFACALEMDAFACAYAQRQRQAGIAFGDTRIGVHRGEVIVGNFGGKTIFDYRALGDPVNTAARLESANKHLGTRVCVSQAILDDLPPQAVRPVGRVLFKGKTQPLAIFEALTPADAERRAPVEVYAAAWQSLSDDADLATERFAELHAAWPEDGLVAMHWRRLQAGERGDLIVLSAK</sequence>
<name>A0A495WFX2_9RHOO</name>
<dbReference type="AlphaFoldDB" id="A0A495WFX2"/>
<dbReference type="InterPro" id="IPR007890">
    <property type="entry name" value="CHASE2"/>
</dbReference>
<dbReference type="GO" id="GO:0035556">
    <property type="term" value="P:intracellular signal transduction"/>
    <property type="evidence" value="ECO:0007669"/>
    <property type="project" value="InterPro"/>
</dbReference>
<dbReference type="SMART" id="SM01080">
    <property type="entry name" value="CHASE2"/>
    <property type="match status" value="1"/>
</dbReference>
<evidence type="ECO:0000259" key="2">
    <source>
        <dbReference type="PROSITE" id="PS50125"/>
    </source>
</evidence>
<comment type="caution">
    <text evidence="3">The sequence shown here is derived from an EMBL/GenBank/DDBJ whole genome shotgun (WGS) entry which is preliminary data.</text>
</comment>
<evidence type="ECO:0000256" key="1">
    <source>
        <dbReference type="SAM" id="Phobius"/>
    </source>
</evidence>
<feature type="transmembrane region" description="Helical" evidence="1">
    <location>
        <begin position="356"/>
        <end position="374"/>
    </location>
</feature>